<evidence type="ECO:0000256" key="1">
    <source>
        <dbReference type="SAM" id="MobiDB-lite"/>
    </source>
</evidence>
<evidence type="ECO:0000313" key="4">
    <source>
        <dbReference type="Proteomes" id="UP000302218"/>
    </source>
</evidence>
<feature type="region of interest" description="Disordered" evidence="1">
    <location>
        <begin position="66"/>
        <end position="95"/>
    </location>
</feature>
<dbReference type="OrthoDB" id="295408at2157"/>
<dbReference type="GeneID" id="40264259"/>
<dbReference type="Pfam" id="PF11755">
    <property type="entry name" value="DUF3311"/>
    <property type="match status" value="1"/>
</dbReference>
<dbReference type="Proteomes" id="UP000302218">
    <property type="component" value="Chromosome"/>
</dbReference>
<dbReference type="EMBL" id="CP040330">
    <property type="protein sequence ID" value="QCS41416.1"/>
    <property type="molecule type" value="Genomic_DNA"/>
</dbReference>
<dbReference type="AlphaFoldDB" id="A0A4V1FYR5"/>
<protein>
    <submittedName>
        <fullName evidence="3">DUF3311 domain-containing protein</fullName>
    </submittedName>
</protein>
<sequence length="95" mass="10505">MRRTELGGWIAVGIVLAALAIPWFLWGSATVVAGLPIWLWWHIGWMVLASAVFWVFTQRAWGIGIETGGRDTDSLEGNRTRTERARDGRPGGDSP</sequence>
<keyword evidence="2" id="KW-1133">Transmembrane helix</keyword>
<feature type="transmembrane region" description="Helical" evidence="2">
    <location>
        <begin position="7"/>
        <end position="26"/>
    </location>
</feature>
<dbReference type="RefSeq" id="WP_138243927.1">
    <property type="nucleotide sequence ID" value="NZ_CP040330.1"/>
</dbReference>
<name>A0A4V1FYR5_9EURY</name>
<evidence type="ECO:0000256" key="2">
    <source>
        <dbReference type="SAM" id="Phobius"/>
    </source>
</evidence>
<feature type="compositionally biased region" description="Basic and acidic residues" evidence="1">
    <location>
        <begin position="68"/>
        <end position="95"/>
    </location>
</feature>
<proteinExistence type="predicted"/>
<dbReference type="InterPro" id="IPR021741">
    <property type="entry name" value="DUF3311"/>
</dbReference>
<feature type="transmembrane region" description="Helical" evidence="2">
    <location>
        <begin position="38"/>
        <end position="56"/>
    </location>
</feature>
<keyword evidence="2" id="KW-0812">Transmembrane</keyword>
<reference evidence="4" key="1">
    <citation type="submission" date="2019-05" db="EMBL/GenBank/DDBJ databases">
        <title>Genome sequence and methylation pattern of the halophilic Archaeon Natrinema versiforme BOL5-4.</title>
        <authorList>
            <person name="DasSarma P."/>
            <person name="Anton B.P."/>
            <person name="DasSarma S.L."/>
            <person name="Martinez F.L."/>
            <person name="Guzman D."/>
            <person name="Roberts R.J."/>
            <person name="DasSarma S."/>
        </authorList>
    </citation>
    <scope>NUCLEOTIDE SEQUENCE [LARGE SCALE GENOMIC DNA]</scope>
    <source>
        <strain evidence="4">BOL5-4</strain>
    </source>
</reference>
<gene>
    <name evidence="3" type="ORF">FEJ81_03265</name>
</gene>
<organism evidence="3 4">
    <name type="scientific">Natrinema versiforme</name>
    <dbReference type="NCBI Taxonomy" id="88724"/>
    <lineage>
        <taxon>Archaea</taxon>
        <taxon>Methanobacteriati</taxon>
        <taxon>Methanobacteriota</taxon>
        <taxon>Stenosarchaea group</taxon>
        <taxon>Halobacteria</taxon>
        <taxon>Halobacteriales</taxon>
        <taxon>Natrialbaceae</taxon>
        <taxon>Natrinema</taxon>
    </lineage>
</organism>
<keyword evidence="2" id="KW-0472">Membrane</keyword>
<evidence type="ECO:0000313" key="3">
    <source>
        <dbReference type="EMBL" id="QCS41416.1"/>
    </source>
</evidence>
<dbReference type="KEGG" id="nvr:FEJ81_03265"/>
<accession>A0A4V1FYR5</accession>